<keyword evidence="1" id="KW-0732">Signal</keyword>
<organism evidence="2 3">
    <name type="scientific">Dreissena polymorpha</name>
    <name type="common">Zebra mussel</name>
    <name type="synonym">Mytilus polymorpha</name>
    <dbReference type="NCBI Taxonomy" id="45954"/>
    <lineage>
        <taxon>Eukaryota</taxon>
        <taxon>Metazoa</taxon>
        <taxon>Spiralia</taxon>
        <taxon>Lophotrochozoa</taxon>
        <taxon>Mollusca</taxon>
        <taxon>Bivalvia</taxon>
        <taxon>Autobranchia</taxon>
        <taxon>Heteroconchia</taxon>
        <taxon>Euheterodonta</taxon>
        <taxon>Imparidentia</taxon>
        <taxon>Neoheterodontei</taxon>
        <taxon>Myida</taxon>
        <taxon>Dreissenoidea</taxon>
        <taxon>Dreissenidae</taxon>
        <taxon>Dreissena</taxon>
    </lineage>
</organism>
<evidence type="ECO:0000313" key="2">
    <source>
        <dbReference type="EMBL" id="KAH3807483.1"/>
    </source>
</evidence>
<reference evidence="2" key="2">
    <citation type="submission" date="2020-11" db="EMBL/GenBank/DDBJ databases">
        <authorList>
            <person name="McCartney M.A."/>
            <person name="Auch B."/>
            <person name="Kono T."/>
            <person name="Mallez S."/>
            <person name="Becker A."/>
            <person name="Gohl D.M."/>
            <person name="Silverstein K.A.T."/>
            <person name="Koren S."/>
            <person name="Bechman K.B."/>
            <person name="Herman A."/>
            <person name="Abrahante J.E."/>
            <person name="Garbe J."/>
        </authorList>
    </citation>
    <scope>NUCLEOTIDE SEQUENCE</scope>
    <source>
        <strain evidence="2">Duluth1</strain>
        <tissue evidence="2">Whole animal</tissue>
    </source>
</reference>
<dbReference type="AlphaFoldDB" id="A0A9D4JG52"/>
<evidence type="ECO:0000313" key="3">
    <source>
        <dbReference type="Proteomes" id="UP000828390"/>
    </source>
</evidence>
<feature type="chain" id="PRO_5038911197" evidence="1">
    <location>
        <begin position="21"/>
        <end position="55"/>
    </location>
</feature>
<accession>A0A9D4JG52</accession>
<sequence>MNMFILLQGWLCFSFKELQGRGSGGGCYRAEFHDNRGQQWTGQGNSDGFGTKRLV</sequence>
<name>A0A9D4JG52_DREPO</name>
<feature type="signal peptide" evidence="1">
    <location>
        <begin position="1"/>
        <end position="20"/>
    </location>
</feature>
<keyword evidence="3" id="KW-1185">Reference proteome</keyword>
<dbReference type="Proteomes" id="UP000828390">
    <property type="component" value="Unassembled WGS sequence"/>
</dbReference>
<dbReference type="EMBL" id="JAIWYP010000006">
    <property type="protein sequence ID" value="KAH3807483.1"/>
    <property type="molecule type" value="Genomic_DNA"/>
</dbReference>
<reference evidence="2" key="1">
    <citation type="journal article" date="2019" name="bioRxiv">
        <title>The Genome of the Zebra Mussel, Dreissena polymorpha: A Resource for Invasive Species Research.</title>
        <authorList>
            <person name="McCartney M.A."/>
            <person name="Auch B."/>
            <person name="Kono T."/>
            <person name="Mallez S."/>
            <person name="Zhang Y."/>
            <person name="Obille A."/>
            <person name="Becker A."/>
            <person name="Abrahante J.E."/>
            <person name="Garbe J."/>
            <person name="Badalamenti J.P."/>
            <person name="Herman A."/>
            <person name="Mangelson H."/>
            <person name="Liachko I."/>
            <person name="Sullivan S."/>
            <person name="Sone E.D."/>
            <person name="Koren S."/>
            <person name="Silverstein K.A.T."/>
            <person name="Beckman K.B."/>
            <person name="Gohl D.M."/>
        </authorList>
    </citation>
    <scope>NUCLEOTIDE SEQUENCE</scope>
    <source>
        <strain evidence="2">Duluth1</strain>
        <tissue evidence="2">Whole animal</tissue>
    </source>
</reference>
<protein>
    <submittedName>
        <fullName evidence="2">Uncharacterized protein</fullName>
    </submittedName>
</protein>
<proteinExistence type="predicted"/>
<evidence type="ECO:0000256" key="1">
    <source>
        <dbReference type="SAM" id="SignalP"/>
    </source>
</evidence>
<gene>
    <name evidence="2" type="ORF">DPMN_135826</name>
</gene>
<comment type="caution">
    <text evidence="2">The sequence shown here is derived from an EMBL/GenBank/DDBJ whole genome shotgun (WGS) entry which is preliminary data.</text>
</comment>